<evidence type="ECO:0000256" key="1">
    <source>
        <dbReference type="SAM" id="MobiDB-lite"/>
    </source>
</evidence>
<protein>
    <submittedName>
        <fullName evidence="2">Uncharacterized protein</fullName>
    </submittedName>
</protein>
<comment type="caution">
    <text evidence="2">The sequence shown here is derived from an EMBL/GenBank/DDBJ whole genome shotgun (WGS) entry which is preliminary data.</text>
</comment>
<evidence type="ECO:0000313" key="2">
    <source>
        <dbReference type="EMBL" id="RKU42896.1"/>
    </source>
</evidence>
<proteinExistence type="predicted"/>
<dbReference type="AlphaFoldDB" id="A0A420Y4S8"/>
<dbReference type="Proteomes" id="UP000275385">
    <property type="component" value="Unassembled WGS sequence"/>
</dbReference>
<evidence type="ECO:0000313" key="3">
    <source>
        <dbReference type="Proteomes" id="UP000275385"/>
    </source>
</evidence>
<keyword evidence="3" id="KW-1185">Reference proteome</keyword>
<organism evidence="2 3">
    <name type="scientific">Coniochaeta pulveracea</name>
    <dbReference type="NCBI Taxonomy" id="177199"/>
    <lineage>
        <taxon>Eukaryota</taxon>
        <taxon>Fungi</taxon>
        <taxon>Dikarya</taxon>
        <taxon>Ascomycota</taxon>
        <taxon>Pezizomycotina</taxon>
        <taxon>Sordariomycetes</taxon>
        <taxon>Sordariomycetidae</taxon>
        <taxon>Coniochaetales</taxon>
        <taxon>Coniochaetaceae</taxon>
        <taxon>Coniochaeta</taxon>
    </lineage>
</organism>
<feature type="region of interest" description="Disordered" evidence="1">
    <location>
        <begin position="1"/>
        <end position="47"/>
    </location>
</feature>
<dbReference type="EMBL" id="QVQW01000050">
    <property type="protein sequence ID" value="RKU42896.1"/>
    <property type="molecule type" value="Genomic_DNA"/>
</dbReference>
<sequence>METEIRKAISSRSDTPNGGYLARYNPTPAPVSANSLSTPPWQRGQRLHPLPADSAIARTWYDTDANGLGPAPSKALDDLKVQFTMYEGLQNMNRSLGRNNHCGRRIWDKATTYWALMHSDNGQQAH</sequence>
<reference evidence="2 3" key="1">
    <citation type="submission" date="2018-08" db="EMBL/GenBank/DDBJ databases">
        <title>Draft genome of the lignicolous fungus Coniochaeta pulveracea.</title>
        <authorList>
            <person name="Borstlap C.J."/>
            <person name="De Witt R.N."/>
            <person name="Botha A."/>
            <person name="Volschenk H."/>
        </authorList>
    </citation>
    <scope>NUCLEOTIDE SEQUENCE [LARGE SCALE GENOMIC DNA]</scope>
    <source>
        <strain evidence="2 3">CAB683</strain>
    </source>
</reference>
<gene>
    <name evidence="2" type="ORF">DL546_006373</name>
</gene>
<accession>A0A420Y4S8</accession>
<name>A0A420Y4S8_9PEZI</name>